<sequence length="30" mass="3084">MEQAAAAAESLEAQAEALRQAVSAFRVGHA</sequence>
<gene>
    <name evidence="1" type="ORF">RUN215_v1_1010033</name>
</gene>
<organism evidence="1">
    <name type="scientific">Ralstonia solanacearum</name>
    <name type="common">Pseudomonas solanacearum</name>
    <dbReference type="NCBI Taxonomy" id="305"/>
    <lineage>
        <taxon>Bacteria</taxon>
        <taxon>Pseudomonadati</taxon>
        <taxon>Pseudomonadota</taxon>
        <taxon>Betaproteobacteria</taxon>
        <taxon>Burkholderiales</taxon>
        <taxon>Burkholderiaceae</taxon>
        <taxon>Ralstonia</taxon>
        <taxon>Ralstonia solanacearum species complex</taxon>
    </lineage>
</organism>
<proteinExistence type="predicted"/>
<name>A0A0S4WZ82_RALSL</name>
<accession>A0A0S4WZ82</accession>
<dbReference type="EMBL" id="LN899820">
    <property type="protein sequence ID" value="CUV56922.1"/>
    <property type="molecule type" value="Genomic_DNA"/>
</dbReference>
<evidence type="ECO:0008006" key="2">
    <source>
        <dbReference type="Google" id="ProtNLM"/>
    </source>
</evidence>
<evidence type="ECO:0000313" key="1">
    <source>
        <dbReference type="EMBL" id="CUV56922.1"/>
    </source>
</evidence>
<dbReference type="AlphaFoldDB" id="A0A0S4WZ82"/>
<protein>
    <recommendedName>
        <fullName evidence="2">Methyl-accepting chemotaxis protein</fullName>
    </recommendedName>
</protein>
<reference evidence="1" key="1">
    <citation type="submission" date="2015-10" db="EMBL/GenBank/DDBJ databases">
        <authorList>
            <person name="Gilbert D.G."/>
        </authorList>
    </citation>
    <scope>NUCLEOTIDE SEQUENCE</scope>
    <source>
        <strain evidence="1">Phyl III-seqv23</strain>
    </source>
</reference>